<organism evidence="2 3">
    <name type="scientific">Geodia barretti</name>
    <name type="common">Barrett's horny sponge</name>
    <dbReference type="NCBI Taxonomy" id="519541"/>
    <lineage>
        <taxon>Eukaryota</taxon>
        <taxon>Metazoa</taxon>
        <taxon>Porifera</taxon>
        <taxon>Demospongiae</taxon>
        <taxon>Heteroscleromorpha</taxon>
        <taxon>Tetractinellida</taxon>
        <taxon>Astrophorina</taxon>
        <taxon>Geodiidae</taxon>
        <taxon>Geodia</taxon>
    </lineage>
</organism>
<accession>A0AA35X8U7</accession>
<name>A0AA35X8U7_GEOBA</name>
<evidence type="ECO:0000256" key="1">
    <source>
        <dbReference type="SAM" id="MobiDB-lite"/>
    </source>
</evidence>
<feature type="compositionally biased region" description="Low complexity" evidence="1">
    <location>
        <begin position="95"/>
        <end position="108"/>
    </location>
</feature>
<protein>
    <submittedName>
        <fullName evidence="2">Uncharacterized protein</fullName>
    </submittedName>
</protein>
<comment type="caution">
    <text evidence="2">The sequence shown here is derived from an EMBL/GenBank/DDBJ whole genome shotgun (WGS) entry which is preliminary data.</text>
</comment>
<dbReference type="Proteomes" id="UP001174909">
    <property type="component" value="Unassembled WGS sequence"/>
</dbReference>
<proteinExistence type="predicted"/>
<gene>
    <name evidence="2" type="ORF">GBAR_LOCUS24280</name>
</gene>
<evidence type="ECO:0000313" key="2">
    <source>
        <dbReference type="EMBL" id="CAI8043766.1"/>
    </source>
</evidence>
<keyword evidence="3" id="KW-1185">Reference proteome</keyword>
<reference evidence="2" key="1">
    <citation type="submission" date="2023-03" db="EMBL/GenBank/DDBJ databases">
        <authorList>
            <person name="Steffen K."/>
            <person name="Cardenas P."/>
        </authorList>
    </citation>
    <scope>NUCLEOTIDE SEQUENCE</scope>
</reference>
<feature type="region of interest" description="Disordered" evidence="1">
    <location>
        <begin position="88"/>
        <end position="110"/>
    </location>
</feature>
<dbReference type="AlphaFoldDB" id="A0AA35X8U7"/>
<sequence>MLDELVEAQNHSKVLRVKLLPPHEVEAIHRQYQDPKERLLHILLAFTRQIQPRPTWRVIVEALKSPSVNLPALAAKVEAAHFPDSTATHDVVPETTTDTTESAANTTAGDDEHPLQYIKCHLQQRLPNIRDCNGFSFRRQWKPCYQCHNLPDIILLTNT</sequence>
<dbReference type="EMBL" id="CASHTH010003353">
    <property type="protein sequence ID" value="CAI8043766.1"/>
    <property type="molecule type" value="Genomic_DNA"/>
</dbReference>
<evidence type="ECO:0000313" key="3">
    <source>
        <dbReference type="Proteomes" id="UP001174909"/>
    </source>
</evidence>